<evidence type="ECO:0000313" key="2">
    <source>
        <dbReference type="EMBL" id="CDK30746.1"/>
    </source>
</evidence>
<name>V6DJQ7_9BACT</name>
<dbReference type="eggNOG" id="COG0438">
    <property type="taxonomic scope" value="Bacteria"/>
</dbReference>
<accession>V6DJQ7</accession>
<dbReference type="Proteomes" id="UP000018769">
    <property type="component" value="Chromosome I"/>
</dbReference>
<dbReference type="OrthoDB" id="9801609at2"/>
<dbReference type="PANTHER" id="PTHR46656:SF3">
    <property type="entry name" value="PUTATIVE-RELATED"/>
    <property type="match status" value="1"/>
</dbReference>
<keyword evidence="2" id="KW-0808">Transferase</keyword>
<dbReference type="SUPFAM" id="SSF53756">
    <property type="entry name" value="UDP-Glycosyltransferase/glycogen phosphorylase"/>
    <property type="match status" value="1"/>
</dbReference>
<dbReference type="STRING" id="673862.BABL1_gene_269"/>
<reference evidence="2 3" key="1">
    <citation type="journal article" date="2015" name="Biol. Direct">
        <title>Babela massiliensis, a representative of a widespread bacterial phylum with unusual adaptations to parasitism in amoebae.</title>
        <authorList>
            <person name="Pagnier I."/>
            <person name="Yutin N."/>
            <person name="Croce O."/>
            <person name="Makarova K.S."/>
            <person name="Wolf Y.I."/>
            <person name="Benamar S."/>
            <person name="Raoult D."/>
            <person name="Koonin E.V."/>
            <person name="La Scola B."/>
        </authorList>
    </citation>
    <scope>NUCLEOTIDE SEQUENCE [LARGE SCALE GENOMIC DNA]</scope>
    <source>
        <strain evidence="3">BABL1</strain>
    </source>
</reference>
<dbReference type="Gene3D" id="3.40.50.2000">
    <property type="entry name" value="Glycogen Phosphorylase B"/>
    <property type="match status" value="1"/>
</dbReference>
<dbReference type="HOGENOM" id="CLU_638870_0_0_7"/>
<organism evidence="2 3">
    <name type="scientific">Candidatus Babela massiliensis</name>
    <dbReference type="NCBI Taxonomy" id="673862"/>
    <lineage>
        <taxon>Bacteria</taxon>
        <taxon>Candidatus Babelota</taxon>
        <taxon>Candidatus Babeliae</taxon>
        <taxon>Candidatus Babeliales</taxon>
        <taxon>Candidatus Babeliaceae</taxon>
        <taxon>Candidatus Babela</taxon>
    </lineage>
</organism>
<gene>
    <name evidence="2" type="ORF">BABL1_gene_269</name>
</gene>
<dbReference type="GO" id="GO:0016757">
    <property type="term" value="F:glycosyltransferase activity"/>
    <property type="evidence" value="ECO:0007669"/>
    <property type="project" value="InterPro"/>
</dbReference>
<evidence type="ECO:0000259" key="1">
    <source>
        <dbReference type="Pfam" id="PF00534"/>
    </source>
</evidence>
<dbReference type="Pfam" id="PF00534">
    <property type="entry name" value="Glycos_transf_1"/>
    <property type="match status" value="1"/>
</dbReference>
<evidence type="ECO:0000313" key="3">
    <source>
        <dbReference type="Proteomes" id="UP000018769"/>
    </source>
</evidence>
<keyword evidence="3" id="KW-1185">Reference proteome</keyword>
<dbReference type="PANTHER" id="PTHR46656">
    <property type="entry name" value="PUTATIVE-RELATED"/>
    <property type="match status" value="1"/>
</dbReference>
<dbReference type="KEGG" id="dpb:BABL1_gene_269"/>
<proteinExistence type="predicted"/>
<dbReference type="AlphaFoldDB" id="V6DJQ7"/>
<dbReference type="EMBL" id="HG793133">
    <property type="protein sequence ID" value="CDK30746.1"/>
    <property type="molecule type" value="Genomic_DNA"/>
</dbReference>
<protein>
    <submittedName>
        <fullName evidence="2">Glycosyltransferase</fullName>
    </submittedName>
</protein>
<sequence length="394" mass="45258">MSIKFLIKFLSIFFFTFLSNTVSISSKNKFDVTVLGVINFNSGWGQIPIRFIDKYNPKLKINFIPFCKSNFDYVNDKTKNIINGKDKIFGNTTILFFQPLKAISKKLPKSTIKICYTMTESYKINPDWVYTLNKYFDAVVVPAPFLVKAHQQAGVKIPIFVLPILMDLDNYLLSPIKTQKNTPFTFGISAGFGNNHNKNQKMLIKGFIRKFKDNQNVRLKIRGAGGDKEEIEAIKNLIARKNATNISLEVKPLSPQENFDFMKSLDCYVLVSKGEGFSLTPREALALGIPCILSNNTAHEVICQTDYIKSVKDLTIDNVALAVEEVYNNYEQYLLKAQQAREWVKQYTYQNLEQKYINLIKPYKIILGTENLITDKYLMTNSKHLYNKYITIKN</sequence>
<dbReference type="RefSeq" id="WP_023792367.1">
    <property type="nucleotide sequence ID" value="NC_023003.1"/>
</dbReference>
<dbReference type="InterPro" id="IPR001296">
    <property type="entry name" value="Glyco_trans_1"/>
</dbReference>
<feature type="domain" description="Glycosyl transferase family 1" evidence="1">
    <location>
        <begin position="196"/>
        <end position="341"/>
    </location>
</feature>